<feature type="domain" description="N-acetyltransferase" evidence="1">
    <location>
        <begin position="1"/>
        <end position="144"/>
    </location>
</feature>
<dbReference type="InterPro" id="IPR000182">
    <property type="entry name" value="GNAT_dom"/>
</dbReference>
<sequence length="145" mass="16829">MRLKPDTSGSVVYKPFNEADDFTDGWWDDAIYGFEPTQRFYSFFVGQHEVARVEIEVQDVLNSEYDQPAHPGPYAVIHFFEVSEDHRRKGYGTKSVHLIADRYKAMPLVAFSEGADDFWGSLGWARHEHKTEPDHSRPMYVSEPR</sequence>
<dbReference type="Pfam" id="PF00583">
    <property type="entry name" value="Acetyltransf_1"/>
    <property type="match status" value="1"/>
</dbReference>
<protein>
    <submittedName>
        <fullName evidence="2">GNAT family N-acetyltransferase</fullName>
        <ecNumber evidence="2">2.3.1.-</ecNumber>
    </submittedName>
</protein>
<organism evidence="2 3">
    <name type="scientific">Arthrobacter methylotrophus</name>
    <dbReference type="NCBI Taxonomy" id="121291"/>
    <lineage>
        <taxon>Bacteria</taxon>
        <taxon>Bacillati</taxon>
        <taxon>Actinomycetota</taxon>
        <taxon>Actinomycetes</taxon>
        <taxon>Micrococcales</taxon>
        <taxon>Micrococcaceae</taxon>
        <taxon>Arthrobacter</taxon>
    </lineage>
</organism>
<dbReference type="Proteomes" id="UP001589536">
    <property type="component" value="Unassembled WGS sequence"/>
</dbReference>
<proteinExistence type="predicted"/>
<dbReference type="CDD" id="cd04301">
    <property type="entry name" value="NAT_SF"/>
    <property type="match status" value="1"/>
</dbReference>
<keyword evidence="2" id="KW-0808">Transferase</keyword>
<dbReference type="EC" id="2.3.1.-" evidence="2"/>
<keyword evidence="3" id="KW-1185">Reference proteome</keyword>
<evidence type="ECO:0000259" key="1">
    <source>
        <dbReference type="PROSITE" id="PS51186"/>
    </source>
</evidence>
<dbReference type="EMBL" id="JBHMBH010000019">
    <property type="protein sequence ID" value="MFB9714291.1"/>
    <property type="molecule type" value="Genomic_DNA"/>
</dbReference>
<dbReference type="Gene3D" id="3.40.630.30">
    <property type="match status" value="1"/>
</dbReference>
<dbReference type="RefSeq" id="WP_345044282.1">
    <property type="nucleotide sequence ID" value="NZ_BAABED010000001.1"/>
</dbReference>
<evidence type="ECO:0000313" key="2">
    <source>
        <dbReference type="EMBL" id="MFB9714291.1"/>
    </source>
</evidence>
<gene>
    <name evidence="2" type="ORF">ACFFPI_09170</name>
</gene>
<dbReference type="InterPro" id="IPR016181">
    <property type="entry name" value="Acyl_CoA_acyltransferase"/>
</dbReference>
<reference evidence="2 3" key="1">
    <citation type="submission" date="2024-09" db="EMBL/GenBank/DDBJ databases">
        <authorList>
            <person name="Sun Q."/>
            <person name="Mori K."/>
        </authorList>
    </citation>
    <scope>NUCLEOTIDE SEQUENCE [LARGE SCALE GENOMIC DNA]</scope>
    <source>
        <strain evidence="2 3">JCM 13519</strain>
    </source>
</reference>
<dbReference type="SUPFAM" id="SSF55729">
    <property type="entry name" value="Acyl-CoA N-acyltransferases (Nat)"/>
    <property type="match status" value="1"/>
</dbReference>
<accession>A0ABV5UP39</accession>
<comment type="caution">
    <text evidence="2">The sequence shown here is derived from an EMBL/GenBank/DDBJ whole genome shotgun (WGS) entry which is preliminary data.</text>
</comment>
<keyword evidence="2" id="KW-0012">Acyltransferase</keyword>
<dbReference type="PROSITE" id="PS51186">
    <property type="entry name" value="GNAT"/>
    <property type="match status" value="1"/>
</dbReference>
<dbReference type="GO" id="GO:0016746">
    <property type="term" value="F:acyltransferase activity"/>
    <property type="evidence" value="ECO:0007669"/>
    <property type="project" value="UniProtKB-KW"/>
</dbReference>
<name>A0ABV5UP39_9MICC</name>
<evidence type="ECO:0000313" key="3">
    <source>
        <dbReference type="Proteomes" id="UP001589536"/>
    </source>
</evidence>